<dbReference type="PIRSF" id="PIRSF027081">
    <property type="entry name" value="RNase_P/MRP_p29_subunit"/>
    <property type="match status" value="1"/>
</dbReference>
<organism evidence="5 6">
    <name type="scientific">Dichotomopilus funicola</name>
    <dbReference type="NCBI Taxonomy" id="1934379"/>
    <lineage>
        <taxon>Eukaryota</taxon>
        <taxon>Fungi</taxon>
        <taxon>Dikarya</taxon>
        <taxon>Ascomycota</taxon>
        <taxon>Pezizomycotina</taxon>
        <taxon>Sordariomycetes</taxon>
        <taxon>Sordariomycetidae</taxon>
        <taxon>Sordariales</taxon>
        <taxon>Chaetomiaceae</taxon>
        <taxon>Dichotomopilus</taxon>
    </lineage>
</organism>
<dbReference type="InterPro" id="IPR036980">
    <property type="entry name" value="RNase_P/MRP_Rpp29_sf"/>
</dbReference>
<dbReference type="InterPro" id="IPR016848">
    <property type="entry name" value="RNase_P/MRP_Rpp29-subunit"/>
</dbReference>
<dbReference type="RefSeq" id="XP_062639951.1">
    <property type="nucleotide sequence ID" value="XM_062785573.1"/>
</dbReference>
<dbReference type="InterPro" id="IPR023534">
    <property type="entry name" value="Rof/RNase_P-like"/>
</dbReference>
<dbReference type="PANTHER" id="PTHR13348:SF0">
    <property type="entry name" value="RIBONUCLEASE P PROTEIN SUBUNIT P29"/>
    <property type="match status" value="1"/>
</dbReference>
<dbReference type="GO" id="GO:0030677">
    <property type="term" value="C:ribonuclease P complex"/>
    <property type="evidence" value="ECO:0007669"/>
    <property type="project" value="InterPro"/>
</dbReference>
<comment type="subcellular location">
    <subcellularLocation>
        <location evidence="1">Nucleus</location>
    </subcellularLocation>
</comment>
<dbReference type="GO" id="GO:0000172">
    <property type="term" value="C:ribonuclease MRP complex"/>
    <property type="evidence" value="ECO:0007669"/>
    <property type="project" value="InterPro"/>
</dbReference>
<reference evidence="5" key="1">
    <citation type="journal article" date="2023" name="Mol. Phylogenet. Evol.">
        <title>Genome-scale phylogeny and comparative genomics of the fungal order Sordariales.</title>
        <authorList>
            <person name="Hensen N."/>
            <person name="Bonometti L."/>
            <person name="Westerberg I."/>
            <person name="Brannstrom I.O."/>
            <person name="Guillou S."/>
            <person name="Cros-Aarteil S."/>
            <person name="Calhoun S."/>
            <person name="Haridas S."/>
            <person name="Kuo A."/>
            <person name="Mondo S."/>
            <person name="Pangilinan J."/>
            <person name="Riley R."/>
            <person name="LaButti K."/>
            <person name="Andreopoulos B."/>
            <person name="Lipzen A."/>
            <person name="Chen C."/>
            <person name="Yan M."/>
            <person name="Daum C."/>
            <person name="Ng V."/>
            <person name="Clum A."/>
            <person name="Steindorff A."/>
            <person name="Ohm R.A."/>
            <person name="Martin F."/>
            <person name="Silar P."/>
            <person name="Natvig D.O."/>
            <person name="Lalanne C."/>
            <person name="Gautier V."/>
            <person name="Ament-Velasquez S.L."/>
            <person name="Kruys A."/>
            <person name="Hutchinson M.I."/>
            <person name="Powell A.J."/>
            <person name="Barry K."/>
            <person name="Miller A.N."/>
            <person name="Grigoriev I.V."/>
            <person name="Debuchy R."/>
            <person name="Gladieux P."/>
            <person name="Hiltunen Thoren M."/>
            <person name="Johannesson H."/>
        </authorList>
    </citation>
    <scope>NUCLEOTIDE SEQUENCE</scope>
    <source>
        <strain evidence="5">CBS 141.50</strain>
    </source>
</reference>
<dbReference type="GO" id="GO:0005634">
    <property type="term" value="C:nucleus"/>
    <property type="evidence" value="ECO:0007669"/>
    <property type="project" value="UniProtKB-SubCell"/>
</dbReference>
<dbReference type="GO" id="GO:0006364">
    <property type="term" value="P:rRNA processing"/>
    <property type="evidence" value="ECO:0007669"/>
    <property type="project" value="TreeGrafter"/>
</dbReference>
<dbReference type="GO" id="GO:0001682">
    <property type="term" value="P:tRNA 5'-leader removal"/>
    <property type="evidence" value="ECO:0007669"/>
    <property type="project" value="InterPro"/>
</dbReference>
<sequence>MDTKRLPNNTNPTQTPINNPSKTPPIAAVLLARAYDTDEAARILTEKIQQRPLLLAPSSPPPSDTARAARRRAQEKKKQQRKKALKPKPLSAAQRRRLGLYDTRTSGGSHTGGKQAYAVFEPLHHLWLGYIREILGSEAYTGGEGAAAKLASADFHGAGVEVVRSGCVSRVGIGGIVVKDSKFAFEIVTRRGARRLVPKEGTVFRFVVPVPVLGTGLGGNGREDEGGEGGEEKMSNMVFEIHGEQFQFRSADRASRKFRAHFSKKL</sequence>
<dbReference type="GeneID" id="87822186"/>
<dbReference type="AlphaFoldDB" id="A0AAN6V9P1"/>
<dbReference type="SUPFAM" id="SSF101744">
    <property type="entry name" value="Rof/RNase P subunit-like"/>
    <property type="match status" value="1"/>
</dbReference>
<dbReference type="Proteomes" id="UP001302676">
    <property type="component" value="Unassembled WGS sequence"/>
</dbReference>
<proteinExistence type="inferred from homology"/>
<evidence type="ECO:0000256" key="2">
    <source>
        <dbReference type="ARBA" id="ARBA00006181"/>
    </source>
</evidence>
<feature type="compositionally biased region" description="Low complexity" evidence="4">
    <location>
        <begin position="7"/>
        <end position="20"/>
    </location>
</feature>
<keyword evidence="6" id="KW-1185">Reference proteome</keyword>
<reference evidence="5" key="2">
    <citation type="submission" date="2023-05" db="EMBL/GenBank/DDBJ databases">
        <authorList>
            <consortium name="Lawrence Berkeley National Laboratory"/>
            <person name="Steindorff A."/>
            <person name="Hensen N."/>
            <person name="Bonometti L."/>
            <person name="Westerberg I."/>
            <person name="Brannstrom I.O."/>
            <person name="Guillou S."/>
            <person name="Cros-Aarteil S."/>
            <person name="Calhoun S."/>
            <person name="Haridas S."/>
            <person name="Kuo A."/>
            <person name="Mondo S."/>
            <person name="Pangilinan J."/>
            <person name="Riley R."/>
            <person name="Labutti K."/>
            <person name="Andreopoulos B."/>
            <person name="Lipzen A."/>
            <person name="Chen C."/>
            <person name="Yanf M."/>
            <person name="Daum C."/>
            <person name="Ng V."/>
            <person name="Clum A."/>
            <person name="Ohm R."/>
            <person name="Martin F."/>
            <person name="Silar P."/>
            <person name="Natvig D."/>
            <person name="Lalanne C."/>
            <person name="Gautier V."/>
            <person name="Ament-Velasquez S.L."/>
            <person name="Kruys A."/>
            <person name="Hutchinson M.I."/>
            <person name="Powell A.J."/>
            <person name="Barry K."/>
            <person name="Miller A.N."/>
            <person name="Grigoriev I.V."/>
            <person name="Debuchy R."/>
            <person name="Gladieux P."/>
            <person name="Thoren M.H."/>
            <person name="Johannesson H."/>
        </authorList>
    </citation>
    <scope>NUCLEOTIDE SEQUENCE</scope>
    <source>
        <strain evidence="5">CBS 141.50</strain>
    </source>
</reference>
<protein>
    <recommendedName>
        <fullName evidence="3">Ribonuclease P protein subunit</fullName>
    </recommendedName>
</protein>
<evidence type="ECO:0000256" key="3">
    <source>
        <dbReference type="PIRNR" id="PIRNR027081"/>
    </source>
</evidence>
<evidence type="ECO:0000313" key="5">
    <source>
        <dbReference type="EMBL" id="KAK4146580.1"/>
    </source>
</evidence>
<name>A0AAN6V9P1_9PEZI</name>
<accession>A0AAN6V9P1</accession>
<dbReference type="Gene3D" id="2.30.30.210">
    <property type="entry name" value="Ribonuclease P/MRP, subunit p29"/>
    <property type="match status" value="1"/>
</dbReference>
<evidence type="ECO:0000256" key="4">
    <source>
        <dbReference type="SAM" id="MobiDB-lite"/>
    </source>
</evidence>
<evidence type="ECO:0000313" key="6">
    <source>
        <dbReference type="Proteomes" id="UP001302676"/>
    </source>
</evidence>
<dbReference type="PANTHER" id="PTHR13348">
    <property type="entry name" value="RIBONUCLEASE P SUBUNIT P29"/>
    <property type="match status" value="1"/>
</dbReference>
<dbReference type="SMART" id="SM00538">
    <property type="entry name" value="POP4"/>
    <property type="match status" value="1"/>
</dbReference>
<keyword evidence="3" id="KW-0819">tRNA processing</keyword>
<dbReference type="InterPro" id="IPR002730">
    <property type="entry name" value="Rpp29/RNP1"/>
</dbReference>
<feature type="region of interest" description="Disordered" evidence="4">
    <location>
        <begin position="47"/>
        <end position="96"/>
    </location>
</feature>
<comment type="caution">
    <text evidence="5">The sequence shown here is derived from an EMBL/GenBank/DDBJ whole genome shotgun (WGS) entry which is preliminary data.</text>
</comment>
<feature type="compositionally biased region" description="Basic residues" evidence="4">
    <location>
        <begin position="68"/>
        <end position="86"/>
    </location>
</feature>
<dbReference type="Pfam" id="PF01868">
    <property type="entry name" value="RNase_P-MRP_p29"/>
    <property type="match status" value="1"/>
</dbReference>
<keyword evidence="3" id="KW-0539">Nucleus</keyword>
<feature type="region of interest" description="Disordered" evidence="4">
    <location>
        <begin position="1"/>
        <end position="24"/>
    </location>
</feature>
<dbReference type="GO" id="GO:0033204">
    <property type="term" value="F:ribonuclease P RNA binding"/>
    <property type="evidence" value="ECO:0007669"/>
    <property type="project" value="InterPro"/>
</dbReference>
<gene>
    <name evidence="5" type="ORF">C8A04DRAFT_9670</name>
</gene>
<comment type="similarity">
    <text evidence="2">Belongs to the eukaryotic/archaeal RNase P protein component 1 family.</text>
</comment>
<dbReference type="EMBL" id="MU853560">
    <property type="protein sequence ID" value="KAK4146580.1"/>
    <property type="molecule type" value="Genomic_DNA"/>
</dbReference>
<evidence type="ECO:0000256" key="1">
    <source>
        <dbReference type="ARBA" id="ARBA00004123"/>
    </source>
</evidence>